<proteinExistence type="predicted"/>
<keyword evidence="9" id="KW-1185">Reference proteome</keyword>
<dbReference type="PROSITE" id="PS51775">
    <property type="entry name" value="GTD_BINDING"/>
    <property type="match status" value="1"/>
</dbReference>
<evidence type="ECO:0000256" key="3">
    <source>
        <dbReference type="ARBA" id="ARBA00022989"/>
    </source>
</evidence>
<keyword evidence="2" id="KW-0812">Transmembrane</keyword>
<dbReference type="AlphaFoldDB" id="A0AAD3SC63"/>
<evidence type="ECO:0000256" key="1">
    <source>
        <dbReference type="ARBA" id="ARBA00004370"/>
    </source>
</evidence>
<reference evidence="8" key="1">
    <citation type="submission" date="2023-05" db="EMBL/GenBank/DDBJ databases">
        <title>Nepenthes gracilis genome sequencing.</title>
        <authorList>
            <person name="Fukushima K."/>
        </authorList>
    </citation>
    <scope>NUCLEOTIDE SEQUENCE</scope>
    <source>
        <strain evidence="8">SING2019-196</strain>
    </source>
</reference>
<comment type="caution">
    <text evidence="8">The sequence shown here is derived from an EMBL/GenBank/DDBJ whole genome shotgun (WGS) entry which is preliminary data.</text>
</comment>
<evidence type="ECO:0000313" key="8">
    <source>
        <dbReference type="EMBL" id="GMH08031.1"/>
    </source>
</evidence>
<dbReference type="EMBL" id="BSYO01000008">
    <property type="protein sequence ID" value="GMH08031.1"/>
    <property type="molecule type" value="Genomic_DNA"/>
</dbReference>
<evidence type="ECO:0000256" key="2">
    <source>
        <dbReference type="ARBA" id="ARBA00022692"/>
    </source>
</evidence>
<protein>
    <recommendedName>
        <fullName evidence="7">GTD-binding domain-containing protein</fullName>
    </recommendedName>
</protein>
<dbReference type="Proteomes" id="UP001279734">
    <property type="component" value="Unassembled WGS sequence"/>
</dbReference>
<keyword evidence="4" id="KW-0472">Membrane</keyword>
<feature type="domain" description="GTD-binding" evidence="7">
    <location>
        <begin position="19"/>
        <end position="117"/>
    </location>
</feature>
<gene>
    <name evidence="8" type="ORF">Nepgr_009871</name>
</gene>
<organism evidence="8 9">
    <name type="scientific">Nepenthes gracilis</name>
    <name type="common">Slender pitcher plant</name>
    <dbReference type="NCBI Taxonomy" id="150966"/>
    <lineage>
        <taxon>Eukaryota</taxon>
        <taxon>Viridiplantae</taxon>
        <taxon>Streptophyta</taxon>
        <taxon>Embryophyta</taxon>
        <taxon>Tracheophyta</taxon>
        <taxon>Spermatophyta</taxon>
        <taxon>Magnoliopsida</taxon>
        <taxon>eudicotyledons</taxon>
        <taxon>Gunneridae</taxon>
        <taxon>Pentapetalae</taxon>
        <taxon>Caryophyllales</taxon>
        <taxon>Nepenthaceae</taxon>
        <taxon>Nepenthes</taxon>
    </lineage>
</organism>
<evidence type="ECO:0000256" key="6">
    <source>
        <dbReference type="SAM" id="MobiDB-lite"/>
    </source>
</evidence>
<keyword evidence="5" id="KW-0175">Coiled coil</keyword>
<keyword evidence="3" id="KW-1133">Transmembrane helix</keyword>
<dbReference type="PANTHER" id="PTHR31422:SF3">
    <property type="entry name" value="GTD-BINDING DOMAIN-CONTAINING PROTEIN"/>
    <property type="match status" value="1"/>
</dbReference>
<sequence length="155" mass="17943">MFRPPPPDVDEYAFSDGQESSMNFKQAFEKEQAASATLCSDLEEERITVAIAAEEAMAMILQLQVEKASIEMEARQYQRILVEKSAYDVEEMDVLRESIVRREQEKRVLEKEVEAYRRNILLENELLEGEDAKMDAPQGHNIRSEDPMQMLRQLS</sequence>
<dbReference type="Pfam" id="PF04576">
    <property type="entry name" value="Zein-binding"/>
    <property type="match status" value="1"/>
</dbReference>
<dbReference type="PANTHER" id="PTHR31422">
    <property type="entry name" value="BNAANNG28530D PROTEIN"/>
    <property type="match status" value="1"/>
</dbReference>
<feature type="region of interest" description="Disordered" evidence="6">
    <location>
        <begin position="129"/>
        <end position="155"/>
    </location>
</feature>
<evidence type="ECO:0000256" key="4">
    <source>
        <dbReference type="ARBA" id="ARBA00023136"/>
    </source>
</evidence>
<comment type="subcellular location">
    <subcellularLocation>
        <location evidence="1">Membrane</location>
    </subcellularLocation>
</comment>
<accession>A0AAD3SC63</accession>
<evidence type="ECO:0000313" key="9">
    <source>
        <dbReference type="Proteomes" id="UP001279734"/>
    </source>
</evidence>
<dbReference type="InterPro" id="IPR007656">
    <property type="entry name" value="GTD-bd"/>
</dbReference>
<name>A0AAD3SC63_NEPGR</name>
<feature type="coiled-coil region" evidence="5">
    <location>
        <begin position="53"/>
        <end position="119"/>
    </location>
</feature>
<dbReference type="GO" id="GO:0080115">
    <property type="term" value="F:myosin XI tail binding"/>
    <property type="evidence" value="ECO:0007669"/>
    <property type="project" value="UniProtKB-ARBA"/>
</dbReference>
<evidence type="ECO:0000256" key="5">
    <source>
        <dbReference type="SAM" id="Coils"/>
    </source>
</evidence>
<dbReference type="GO" id="GO:0016020">
    <property type="term" value="C:membrane"/>
    <property type="evidence" value="ECO:0007669"/>
    <property type="project" value="UniProtKB-SubCell"/>
</dbReference>
<evidence type="ECO:0000259" key="7">
    <source>
        <dbReference type="PROSITE" id="PS51775"/>
    </source>
</evidence>